<dbReference type="SUPFAM" id="SSF50475">
    <property type="entry name" value="FMN-binding split barrel"/>
    <property type="match status" value="1"/>
</dbReference>
<proteinExistence type="predicted"/>
<reference evidence="3 4" key="1">
    <citation type="submission" date="2020-08" db="EMBL/GenBank/DDBJ databases">
        <title>Genomic Encyclopedia of Archaeal and Bacterial Type Strains, Phase II (KMG-II): from individual species to whole genera.</title>
        <authorList>
            <person name="Goeker M."/>
        </authorList>
    </citation>
    <scope>NUCLEOTIDE SEQUENCE [LARGE SCALE GENOMIC DNA]</scope>
    <source>
        <strain evidence="3 4">DSM 43850</strain>
    </source>
</reference>
<keyword evidence="1" id="KW-0560">Oxidoreductase</keyword>
<dbReference type="Proteomes" id="UP000517916">
    <property type="component" value="Unassembled WGS sequence"/>
</dbReference>
<sequence length="176" mass="18585">MDTKNLADLYELPALDWSSVTDRLDAGCDQAPGSGGPDRHTTWLTTIDPDGSPHVTGVGSLWVDGCFWFETGQTTRKGRNLARDPRCTVAIATQEFDLVVEGTAEVVTDRDTVARLAAAWAEGGWPCAVDESGTALTAPFSAPSAGAPPWSVYRVIARSACAVATVAPGGATRWTF</sequence>
<dbReference type="InterPro" id="IPR052019">
    <property type="entry name" value="F420H2_bilvrd_red/Heme_oxyg"/>
</dbReference>
<dbReference type="PANTHER" id="PTHR35176:SF4">
    <property type="entry name" value="PYRIDOXAMINE 5'-PHOSPHATE OXIDASE-RELATED FMN-BINDING"/>
    <property type="match status" value="1"/>
</dbReference>
<dbReference type="RefSeq" id="WP_182837205.1">
    <property type="nucleotide sequence ID" value="NZ_BAAABQ010000096.1"/>
</dbReference>
<dbReference type="InterPro" id="IPR011576">
    <property type="entry name" value="Pyridox_Oxase_N"/>
</dbReference>
<gene>
    <name evidence="3" type="ORF">BC739_002286</name>
</gene>
<dbReference type="InterPro" id="IPR012349">
    <property type="entry name" value="Split_barrel_FMN-bd"/>
</dbReference>
<evidence type="ECO:0000259" key="2">
    <source>
        <dbReference type="Pfam" id="PF01243"/>
    </source>
</evidence>
<comment type="caution">
    <text evidence="3">The sequence shown here is derived from an EMBL/GenBank/DDBJ whole genome shotgun (WGS) entry which is preliminary data.</text>
</comment>
<accession>A0ABR6BEH0</accession>
<protein>
    <submittedName>
        <fullName evidence="3">PPOX class probable F420-dependent enzyme</fullName>
    </submittedName>
</protein>
<organism evidence="3 4">
    <name type="scientific">Kutzneria viridogrisea</name>
    <dbReference type="NCBI Taxonomy" id="47990"/>
    <lineage>
        <taxon>Bacteria</taxon>
        <taxon>Bacillati</taxon>
        <taxon>Actinomycetota</taxon>
        <taxon>Actinomycetes</taxon>
        <taxon>Pseudonocardiales</taxon>
        <taxon>Pseudonocardiaceae</taxon>
        <taxon>Kutzneria</taxon>
    </lineage>
</organism>
<dbReference type="Pfam" id="PF01243">
    <property type="entry name" value="PNPOx_N"/>
    <property type="match status" value="1"/>
</dbReference>
<evidence type="ECO:0000256" key="1">
    <source>
        <dbReference type="ARBA" id="ARBA00023002"/>
    </source>
</evidence>
<name>A0ABR6BEH0_9PSEU</name>
<evidence type="ECO:0000313" key="4">
    <source>
        <dbReference type="Proteomes" id="UP000517916"/>
    </source>
</evidence>
<keyword evidence="4" id="KW-1185">Reference proteome</keyword>
<dbReference type="EMBL" id="JACJID010000002">
    <property type="protein sequence ID" value="MBA8925087.1"/>
    <property type="molecule type" value="Genomic_DNA"/>
</dbReference>
<feature type="domain" description="Pyridoxamine 5'-phosphate oxidase N-terminal" evidence="2">
    <location>
        <begin position="39"/>
        <end position="118"/>
    </location>
</feature>
<dbReference type="PANTHER" id="PTHR35176">
    <property type="entry name" value="HEME OXYGENASE HI_0854-RELATED"/>
    <property type="match status" value="1"/>
</dbReference>
<dbReference type="Gene3D" id="2.30.110.10">
    <property type="entry name" value="Electron Transport, Fmn-binding Protein, Chain A"/>
    <property type="match status" value="1"/>
</dbReference>
<evidence type="ECO:0000313" key="3">
    <source>
        <dbReference type="EMBL" id="MBA8925087.1"/>
    </source>
</evidence>